<keyword evidence="5" id="KW-0456">Lyase</keyword>
<keyword evidence="2" id="KW-1003">Cell membrane</keyword>
<dbReference type="PANTHER" id="PTHR43081:SF17">
    <property type="entry name" value="BLL5647 PROTEIN"/>
    <property type="match status" value="1"/>
</dbReference>
<keyword evidence="6" id="KW-1185">Reference proteome</keyword>
<dbReference type="PROSITE" id="PS50125">
    <property type="entry name" value="GUANYLATE_CYCLASE_2"/>
    <property type="match status" value="1"/>
</dbReference>
<dbReference type="InterPro" id="IPR001054">
    <property type="entry name" value="A/G_cyclase"/>
</dbReference>
<accession>A0ABT8RGG0</accession>
<evidence type="ECO:0000259" key="4">
    <source>
        <dbReference type="PROSITE" id="PS50125"/>
    </source>
</evidence>
<protein>
    <submittedName>
        <fullName evidence="5">Adenylate/guanylate cyclase domain-containing protein</fullName>
        <ecNumber evidence="5">4.6.1.-</ecNumber>
    </submittedName>
</protein>
<sequence length="234" mass="25656">MRHFTKVSPGPKATLVNYEIAGNALSQPGQGLQEKELAFFFLDIRDFTPFIASRPVLEVMQLLQEAFRIFRQAIHSSGGTIIETAGDGLYAVFGLEQSLSQAATSAVEAGLAILRELDEMNKCYFEPIYQHTFQVGIGVHVGRGVVGRLELGVNNQLTVMGYPVNLAARLQQATKQLNNSFVISHETYRLLLQPPRAATKTLSLKGIPGQIAVHLLGKPYVAAPCQPYCWQLAS</sequence>
<keyword evidence="3" id="KW-0472">Membrane</keyword>
<evidence type="ECO:0000313" key="6">
    <source>
        <dbReference type="Proteomes" id="UP001168528"/>
    </source>
</evidence>
<evidence type="ECO:0000256" key="2">
    <source>
        <dbReference type="ARBA" id="ARBA00022475"/>
    </source>
</evidence>
<dbReference type="PANTHER" id="PTHR43081">
    <property type="entry name" value="ADENYLATE CYCLASE, TERMINAL-DIFFERENTIATION SPECIFIC-RELATED"/>
    <property type="match status" value="1"/>
</dbReference>
<gene>
    <name evidence="5" type="ORF">Q0590_29410</name>
</gene>
<evidence type="ECO:0000256" key="1">
    <source>
        <dbReference type="ARBA" id="ARBA00004651"/>
    </source>
</evidence>
<dbReference type="Pfam" id="PF00211">
    <property type="entry name" value="Guanylate_cyc"/>
    <property type="match status" value="1"/>
</dbReference>
<dbReference type="EC" id="4.6.1.-" evidence="5"/>
<evidence type="ECO:0000313" key="5">
    <source>
        <dbReference type="EMBL" id="MDO1450429.1"/>
    </source>
</evidence>
<evidence type="ECO:0000256" key="3">
    <source>
        <dbReference type="ARBA" id="ARBA00023136"/>
    </source>
</evidence>
<comment type="caution">
    <text evidence="5">The sequence shown here is derived from an EMBL/GenBank/DDBJ whole genome shotgun (WGS) entry which is preliminary data.</text>
</comment>
<dbReference type="SUPFAM" id="SSF55073">
    <property type="entry name" value="Nucleotide cyclase"/>
    <property type="match status" value="1"/>
</dbReference>
<dbReference type="InterPro" id="IPR029787">
    <property type="entry name" value="Nucleotide_cyclase"/>
</dbReference>
<dbReference type="Proteomes" id="UP001168528">
    <property type="component" value="Unassembled WGS sequence"/>
</dbReference>
<dbReference type="EMBL" id="JAUKPO010000030">
    <property type="protein sequence ID" value="MDO1450429.1"/>
    <property type="molecule type" value="Genomic_DNA"/>
</dbReference>
<dbReference type="InterPro" id="IPR050697">
    <property type="entry name" value="Adenylyl/Guanylyl_Cyclase_3/4"/>
</dbReference>
<dbReference type="RefSeq" id="WP_302041230.1">
    <property type="nucleotide sequence ID" value="NZ_JAUKPO010000030.1"/>
</dbReference>
<proteinExistence type="predicted"/>
<feature type="domain" description="Guanylate cyclase" evidence="4">
    <location>
        <begin position="38"/>
        <end position="171"/>
    </location>
</feature>
<reference evidence="5" key="1">
    <citation type="submission" date="2023-07" db="EMBL/GenBank/DDBJ databases">
        <title>The genome sequence of Rhodocytophaga aerolata KACC 12507.</title>
        <authorList>
            <person name="Zhang X."/>
        </authorList>
    </citation>
    <scope>NUCLEOTIDE SEQUENCE</scope>
    <source>
        <strain evidence="5">KACC 12507</strain>
    </source>
</reference>
<dbReference type="Gene3D" id="3.30.70.1230">
    <property type="entry name" value="Nucleotide cyclase"/>
    <property type="match status" value="1"/>
</dbReference>
<organism evidence="5 6">
    <name type="scientific">Rhodocytophaga aerolata</name>
    <dbReference type="NCBI Taxonomy" id="455078"/>
    <lineage>
        <taxon>Bacteria</taxon>
        <taxon>Pseudomonadati</taxon>
        <taxon>Bacteroidota</taxon>
        <taxon>Cytophagia</taxon>
        <taxon>Cytophagales</taxon>
        <taxon>Rhodocytophagaceae</taxon>
        <taxon>Rhodocytophaga</taxon>
    </lineage>
</organism>
<dbReference type="SMART" id="SM00044">
    <property type="entry name" value="CYCc"/>
    <property type="match status" value="1"/>
</dbReference>
<comment type="subcellular location">
    <subcellularLocation>
        <location evidence="1">Cell membrane</location>
        <topology evidence="1">Multi-pass membrane protein</topology>
    </subcellularLocation>
</comment>
<name>A0ABT8RGG0_9BACT</name>
<dbReference type="GO" id="GO:0016829">
    <property type="term" value="F:lyase activity"/>
    <property type="evidence" value="ECO:0007669"/>
    <property type="project" value="UniProtKB-KW"/>
</dbReference>
<dbReference type="CDD" id="cd07302">
    <property type="entry name" value="CHD"/>
    <property type="match status" value="1"/>
</dbReference>